<dbReference type="PANTHER" id="PTHR24261">
    <property type="entry name" value="PLASMINOGEN-RELATED"/>
    <property type="match status" value="1"/>
</dbReference>
<comment type="caution">
    <text evidence="1">Lacks conserved residue(s) required for the propagation of feature annotation.</text>
</comment>
<accession>A0A7R8WIH4</accession>
<dbReference type="InterPro" id="IPR018056">
    <property type="entry name" value="Kringle_CS"/>
</dbReference>
<evidence type="ECO:0000313" key="2">
    <source>
        <dbReference type="EMBL" id="CAD7232367.1"/>
    </source>
</evidence>
<dbReference type="PANTHER" id="PTHR24261:SF7">
    <property type="entry name" value="KRINGLE DOMAIN-CONTAINING PROTEIN"/>
    <property type="match status" value="1"/>
</dbReference>
<dbReference type="AlphaFoldDB" id="A0A7R8WIH4"/>
<dbReference type="SUPFAM" id="SSF100895">
    <property type="entry name" value="Kazal-type serine protease inhibitors"/>
    <property type="match status" value="1"/>
</dbReference>
<keyword evidence="1" id="KW-0420">Kringle</keyword>
<gene>
    <name evidence="2" type="ORF">CTOB1V02_LOCUS10203</name>
</gene>
<sequence length="340" mass="37870">MARSLVSLLAVLLCLSVSFGVELPQEVTGAPGAQVMRAPETKTPGDACGCAGDASPVCGTDGKTYRTECELDCHNLNKHDLRRCRITESGKFYKGEKAETRSGKACTSWRKHKDVYGPRNNPIVDENFPDGSVREAKNYCRNPDQGTSGLWCFTGNGEKFNYDTCDVPMCLNDLSRCRVTREGKYYVGTQRYTRSGKPCTHWHANSHINSYIRDYNFPRKSVRRARNYCRNPDSGSSGLWCYTGIGEKFNYDQCRIPWCRNQVFEASSAEVFEACNSEVFEGSDSEVFEGSNSEVFEAPSAEVFEGSNSETVLFYRVVRMRHPGECRGGRGGGGRGGRRG</sequence>
<dbReference type="InterPro" id="IPR038178">
    <property type="entry name" value="Kringle_sf"/>
</dbReference>
<protein>
    <submittedName>
        <fullName evidence="2">Uncharacterized protein</fullName>
    </submittedName>
</protein>
<dbReference type="EMBL" id="OB664576">
    <property type="protein sequence ID" value="CAD7232367.1"/>
    <property type="molecule type" value="Genomic_DNA"/>
</dbReference>
<dbReference type="SMART" id="SM00280">
    <property type="entry name" value="KAZAL"/>
    <property type="match status" value="1"/>
</dbReference>
<dbReference type="InterPro" id="IPR013806">
    <property type="entry name" value="Kringle-like"/>
</dbReference>
<dbReference type="Pfam" id="PF07648">
    <property type="entry name" value="Kazal_2"/>
    <property type="match status" value="1"/>
</dbReference>
<reference evidence="2" key="1">
    <citation type="submission" date="2020-11" db="EMBL/GenBank/DDBJ databases">
        <authorList>
            <person name="Tran Van P."/>
        </authorList>
    </citation>
    <scope>NUCLEOTIDE SEQUENCE</scope>
</reference>
<dbReference type="PROSITE" id="PS00282">
    <property type="entry name" value="KAZAL_1"/>
    <property type="match status" value="1"/>
</dbReference>
<dbReference type="Gene3D" id="2.40.20.10">
    <property type="entry name" value="Plasminogen Kringle 4"/>
    <property type="match status" value="2"/>
</dbReference>
<dbReference type="PROSITE" id="PS51465">
    <property type="entry name" value="KAZAL_2"/>
    <property type="match status" value="1"/>
</dbReference>
<organism evidence="2">
    <name type="scientific">Cyprideis torosa</name>
    <dbReference type="NCBI Taxonomy" id="163714"/>
    <lineage>
        <taxon>Eukaryota</taxon>
        <taxon>Metazoa</taxon>
        <taxon>Ecdysozoa</taxon>
        <taxon>Arthropoda</taxon>
        <taxon>Crustacea</taxon>
        <taxon>Oligostraca</taxon>
        <taxon>Ostracoda</taxon>
        <taxon>Podocopa</taxon>
        <taxon>Podocopida</taxon>
        <taxon>Cytherocopina</taxon>
        <taxon>Cytheroidea</taxon>
        <taxon>Cytherideidae</taxon>
        <taxon>Cyprideis</taxon>
    </lineage>
</organism>
<dbReference type="InterPro" id="IPR002350">
    <property type="entry name" value="Kazal_dom"/>
</dbReference>
<dbReference type="SUPFAM" id="SSF57440">
    <property type="entry name" value="Kringle-like"/>
    <property type="match status" value="2"/>
</dbReference>
<proteinExistence type="predicted"/>
<dbReference type="Gene3D" id="3.30.60.30">
    <property type="match status" value="1"/>
</dbReference>
<dbReference type="InterPro" id="IPR050759">
    <property type="entry name" value="Serine_protease_kringle"/>
</dbReference>
<name>A0A7R8WIH4_9CRUS</name>
<dbReference type="SMART" id="SM00130">
    <property type="entry name" value="KR"/>
    <property type="match status" value="2"/>
</dbReference>
<evidence type="ECO:0000256" key="1">
    <source>
        <dbReference type="PROSITE-ProRule" id="PRU00121"/>
    </source>
</evidence>
<dbReference type="Pfam" id="PF00051">
    <property type="entry name" value="Kringle"/>
    <property type="match status" value="2"/>
</dbReference>
<dbReference type="InterPro" id="IPR036058">
    <property type="entry name" value="Kazal_dom_sf"/>
</dbReference>
<dbReference type="InterPro" id="IPR000001">
    <property type="entry name" value="Kringle"/>
</dbReference>
<dbReference type="PRINTS" id="PR00018">
    <property type="entry name" value="KRINGLE"/>
</dbReference>
<dbReference type="PROSITE" id="PS00021">
    <property type="entry name" value="KRINGLE_1"/>
    <property type="match status" value="2"/>
</dbReference>
<dbReference type="PROSITE" id="PS50070">
    <property type="entry name" value="KRINGLE_2"/>
    <property type="match status" value="2"/>
</dbReference>
<dbReference type="OrthoDB" id="1915767at2759"/>